<feature type="region of interest" description="Disordered" evidence="1">
    <location>
        <begin position="125"/>
        <end position="144"/>
    </location>
</feature>
<organism evidence="2 3">
    <name type="scientific">Protopolystoma xenopodis</name>
    <dbReference type="NCBI Taxonomy" id="117903"/>
    <lineage>
        <taxon>Eukaryota</taxon>
        <taxon>Metazoa</taxon>
        <taxon>Spiralia</taxon>
        <taxon>Lophotrochozoa</taxon>
        <taxon>Platyhelminthes</taxon>
        <taxon>Monogenea</taxon>
        <taxon>Polyopisthocotylea</taxon>
        <taxon>Polystomatidea</taxon>
        <taxon>Polystomatidae</taxon>
        <taxon>Protopolystoma</taxon>
    </lineage>
</organism>
<feature type="region of interest" description="Disordered" evidence="1">
    <location>
        <begin position="75"/>
        <end position="94"/>
    </location>
</feature>
<evidence type="ECO:0000256" key="1">
    <source>
        <dbReference type="SAM" id="MobiDB-lite"/>
    </source>
</evidence>
<proteinExistence type="predicted"/>
<keyword evidence="3" id="KW-1185">Reference proteome</keyword>
<evidence type="ECO:0000313" key="3">
    <source>
        <dbReference type="Proteomes" id="UP000784294"/>
    </source>
</evidence>
<protein>
    <submittedName>
        <fullName evidence="2">Uncharacterized protein</fullName>
    </submittedName>
</protein>
<gene>
    <name evidence="2" type="ORF">PXEA_LOCUS2192</name>
</gene>
<evidence type="ECO:0000313" key="2">
    <source>
        <dbReference type="EMBL" id="VEL08752.1"/>
    </source>
</evidence>
<feature type="compositionally biased region" description="Polar residues" evidence="1">
    <location>
        <begin position="125"/>
        <end position="140"/>
    </location>
</feature>
<accession>A0A3S5CHH7</accession>
<sequence length="304" mass="33472">MILYLQDKNENFINTFKCKCFIFQANGILLYNLSACLATRGDLELAESFLDASKSGLTHLGIACCAKAEYEESKSENNLSGAEKNKGEQSETRILQQQGHPSILSIRNAASLLLPRLPDLFYSPSSTRPNLHTPDSTSNLGPKDDFSLSCPVGSDSQVTGTEVIATMGFDPALRTPGNADFDFELPLPRPAVSLRLYLISKKAAAISNQAAKMGSVHPRSPLSGVCDETSISSIAWLRQTYGHVLQARRLYPALLRPQEIGLNESISQSTSVLPHKRHLQTQQRQPMSLAVTAQRRLRQQLMMQ</sequence>
<comment type="caution">
    <text evidence="2">The sequence shown here is derived from an EMBL/GenBank/DDBJ whole genome shotgun (WGS) entry which is preliminary data.</text>
</comment>
<name>A0A3S5CHH7_9PLAT</name>
<reference evidence="2" key="1">
    <citation type="submission" date="2018-11" db="EMBL/GenBank/DDBJ databases">
        <authorList>
            <consortium name="Pathogen Informatics"/>
        </authorList>
    </citation>
    <scope>NUCLEOTIDE SEQUENCE</scope>
</reference>
<dbReference type="AlphaFoldDB" id="A0A3S5CHH7"/>
<dbReference type="Proteomes" id="UP000784294">
    <property type="component" value="Unassembled WGS sequence"/>
</dbReference>
<dbReference type="EMBL" id="CAAALY010004655">
    <property type="protein sequence ID" value="VEL08752.1"/>
    <property type="molecule type" value="Genomic_DNA"/>
</dbReference>